<gene>
    <name evidence="1" type="ORF">BCM02_1088</name>
</gene>
<accession>A0A5S5BZ70</accession>
<dbReference type="Pfam" id="PF01663">
    <property type="entry name" value="Phosphodiest"/>
    <property type="match status" value="1"/>
</dbReference>
<dbReference type="SUPFAM" id="SSF53649">
    <property type="entry name" value="Alkaline phosphatase-like"/>
    <property type="match status" value="1"/>
</dbReference>
<dbReference type="Proteomes" id="UP000323257">
    <property type="component" value="Unassembled WGS sequence"/>
</dbReference>
<sequence length="344" mass="37478">MGECQRVVIIGWDGAGNFVRQAQTPTLDNIAARGVIGYEAQTVMPTISAQCWGSLLHGVSPEKHGLTNDIAARESFAADSPYPSLFRVIREREPNAKLAAFSSWHPINAGIIEDGLDVHKETAEAEALADEEAARLPETTTAGIQRITRKDKKIALAAASYIRANPDFRLLFVQFDLPDAAGHQEGYDTGHQWRSIESTDEHTGIIEDALEAEGLLENSLLILVSDHGGGGEHPNDHGSGHPMDRSIFWCCAGPGIAAGNRLDERITITDTAAVAARALGLPMPEAWDARVPEGLFWSSIQAIDKLILQAGVNRFVENRKLAANVFMLVRAYNYGRQGRRQPVQ</sequence>
<organism evidence="1 2">
    <name type="scientific">Paenibacillus methanolicus</name>
    <dbReference type="NCBI Taxonomy" id="582686"/>
    <lineage>
        <taxon>Bacteria</taxon>
        <taxon>Bacillati</taxon>
        <taxon>Bacillota</taxon>
        <taxon>Bacilli</taxon>
        <taxon>Bacillales</taxon>
        <taxon>Paenibacillaceae</taxon>
        <taxon>Paenibacillus</taxon>
    </lineage>
</organism>
<proteinExistence type="predicted"/>
<evidence type="ECO:0000313" key="2">
    <source>
        <dbReference type="Proteomes" id="UP000323257"/>
    </source>
</evidence>
<dbReference type="InterPro" id="IPR017850">
    <property type="entry name" value="Alkaline_phosphatase_core_sf"/>
</dbReference>
<dbReference type="AlphaFoldDB" id="A0A5S5BZ70"/>
<name>A0A5S5BZ70_9BACL</name>
<protein>
    <submittedName>
        <fullName evidence="1">Type I phosphodiesterase/nucleotide pyrophosphatase</fullName>
    </submittedName>
</protein>
<dbReference type="OrthoDB" id="1956004at2"/>
<keyword evidence="2" id="KW-1185">Reference proteome</keyword>
<evidence type="ECO:0000313" key="1">
    <source>
        <dbReference type="EMBL" id="TYP72354.1"/>
    </source>
</evidence>
<dbReference type="InterPro" id="IPR002591">
    <property type="entry name" value="Phosphodiest/P_Trfase"/>
</dbReference>
<reference evidence="1 2" key="1">
    <citation type="submission" date="2019-07" db="EMBL/GenBank/DDBJ databases">
        <title>Genomic Encyclopedia of Type Strains, Phase III (KMG-III): the genomes of soil and plant-associated and newly described type strains.</title>
        <authorList>
            <person name="Whitman W."/>
        </authorList>
    </citation>
    <scope>NUCLEOTIDE SEQUENCE [LARGE SCALE GENOMIC DNA]</scope>
    <source>
        <strain evidence="1 2">BL24</strain>
    </source>
</reference>
<dbReference type="RefSeq" id="WP_148930990.1">
    <property type="nucleotide sequence ID" value="NZ_VNHS01000008.1"/>
</dbReference>
<comment type="caution">
    <text evidence="1">The sequence shown here is derived from an EMBL/GenBank/DDBJ whole genome shotgun (WGS) entry which is preliminary data.</text>
</comment>
<dbReference type="PANTHER" id="PTHR10151:SF120">
    <property type="entry name" value="BIS(5'-ADENOSYL)-TRIPHOSPHATASE"/>
    <property type="match status" value="1"/>
</dbReference>
<dbReference type="Gene3D" id="3.40.720.10">
    <property type="entry name" value="Alkaline Phosphatase, subunit A"/>
    <property type="match status" value="1"/>
</dbReference>
<dbReference type="GO" id="GO:0016787">
    <property type="term" value="F:hydrolase activity"/>
    <property type="evidence" value="ECO:0007669"/>
    <property type="project" value="UniProtKB-ARBA"/>
</dbReference>
<dbReference type="PANTHER" id="PTHR10151">
    <property type="entry name" value="ECTONUCLEOTIDE PYROPHOSPHATASE/PHOSPHODIESTERASE"/>
    <property type="match status" value="1"/>
</dbReference>
<dbReference type="EMBL" id="VNHS01000008">
    <property type="protein sequence ID" value="TYP72354.1"/>
    <property type="molecule type" value="Genomic_DNA"/>
</dbReference>